<keyword evidence="2" id="KW-1185">Reference proteome</keyword>
<protein>
    <submittedName>
        <fullName evidence="1">Uncharacterized protein</fullName>
    </submittedName>
</protein>
<proteinExistence type="predicted"/>
<evidence type="ECO:0000313" key="2">
    <source>
        <dbReference type="Proteomes" id="UP001431209"/>
    </source>
</evidence>
<accession>A0AAW2YTI1</accession>
<gene>
    <name evidence="1" type="ORF">AKO1_007654</name>
</gene>
<name>A0AAW2YTI1_9EUKA</name>
<dbReference type="EMBL" id="JAOPGA020000568">
    <property type="protein sequence ID" value="KAL0479482.1"/>
    <property type="molecule type" value="Genomic_DNA"/>
</dbReference>
<dbReference type="Proteomes" id="UP001431209">
    <property type="component" value="Unassembled WGS sequence"/>
</dbReference>
<evidence type="ECO:0000313" key="1">
    <source>
        <dbReference type="EMBL" id="KAL0479482.1"/>
    </source>
</evidence>
<organism evidence="1 2">
    <name type="scientific">Acrasis kona</name>
    <dbReference type="NCBI Taxonomy" id="1008807"/>
    <lineage>
        <taxon>Eukaryota</taxon>
        <taxon>Discoba</taxon>
        <taxon>Heterolobosea</taxon>
        <taxon>Tetramitia</taxon>
        <taxon>Eutetramitia</taxon>
        <taxon>Acrasidae</taxon>
        <taxon>Acrasis</taxon>
    </lineage>
</organism>
<comment type="caution">
    <text evidence="1">The sequence shown here is derived from an EMBL/GenBank/DDBJ whole genome shotgun (WGS) entry which is preliminary data.</text>
</comment>
<sequence>MMFQFSRAVRHDPEYIKKRQALEEQMKNQIAKLNDEKHLRKVYRQQKKMNNVLLKKNLSEQLTAIEQMAEQDHMVNQFFRKKPKPYNRNVPVTPENIEGRISKGENIPFHIAQRVFDLAVKREVKGDPAARLEVKSVKRNVTWKDVHNVILKDPKYNKDDVYNSLVPKVMTSFEKLRIATNKAKAPIPLEIVKSFELDLHKALIQERPRNENDLTQMTTLMRNFALVADSKLSADPPITELKGFIQPYILLINLAALTNISHLVTILSHLVHFGMKLPLDLGTYELVVKNLMSQLQFPKLFVFLKEAEGVRGLVGTTHLYKHVYEQIKSRVSSPVRFPSAIDLYHYQQGYDDLLEILTTRGILNQVVPNAEIRMMSHYFKSHDVDTKKRMNKFLEGDENDDDDTAFTDEFKAWLAKNEKANVLESAKNKK</sequence>
<dbReference type="AlphaFoldDB" id="A0AAW2YTI1"/>
<reference evidence="1 2" key="1">
    <citation type="submission" date="2024-03" db="EMBL/GenBank/DDBJ databases">
        <title>The Acrasis kona genome and developmental transcriptomes reveal deep origins of eukaryotic multicellular pathways.</title>
        <authorList>
            <person name="Sheikh S."/>
            <person name="Fu C.-J."/>
            <person name="Brown M.W."/>
            <person name="Baldauf S.L."/>
        </authorList>
    </citation>
    <scope>NUCLEOTIDE SEQUENCE [LARGE SCALE GENOMIC DNA]</scope>
    <source>
        <strain evidence="1 2">ATCC MYA-3509</strain>
    </source>
</reference>